<dbReference type="EMBL" id="CP099418">
    <property type="protein sequence ID" value="USW47694.1"/>
    <property type="molecule type" value="Genomic_DNA"/>
</dbReference>
<dbReference type="InterPro" id="IPR036259">
    <property type="entry name" value="MFS_trans_sf"/>
</dbReference>
<feature type="transmembrane region" description="Helical" evidence="13">
    <location>
        <begin position="364"/>
        <end position="383"/>
    </location>
</feature>
<evidence type="ECO:0000256" key="4">
    <source>
        <dbReference type="ARBA" id="ARBA00022692"/>
    </source>
</evidence>
<proteinExistence type="inferred from homology"/>
<evidence type="ECO:0000256" key="3">
    <source>
        <dbReference type="ARBA" id="ARBA00022475"/>
    </source>
</evidence>
<feature type="region of interest" description="Disordered" evidence="12">
    <location>
        <begin position="513"/>
        <end position="558"/>
    </location>
</feature>
<dbReference type="InterPro" id="IPR011701">
    <property type="entry name" value="MFS"/>
</dbReference>
<feature type="compositionally biased region" description="Basic and acidic residues" evidence="12">
    <location>
        <begin position="513"/>
        <end position="535"/>
    </location>
</feature>
<dbReference type="SUPFAM" id="SSF103473">
    <property type="entry name" value="MFS general substrate transporter"/>
    <property type="match status" value="1"/>
</dbReference>
<dbReference type="Gene3D" id="1.20.1250.20">
    <property type="entry name" value="MFS general substrate transporter like domains"/>
    <property type="match status" value="1"/>
</dbReference>
<feature type="transmembrane region" description="Helical" evidence="13">
    <location>
        <begin position="147"/>
        <end position="168"/>
    </location>
</feature>
<comment type="similarity">
    <text evidence="8">Belongs to the major facilitator superfamily. DHA1 family. Polyamines/proton antiporter (TC 2.A.1.2.16) subfamily.</text>
</comment>
<dbReference type="PANTHER" id="PTHR23502:SF186">
    <property type="entry name" value="MAJOR FACILITATOR SUPERFAMILY (MFS) PROFILE DOMAIN-CONTAINING PROTEIN"/>
    <property type="match status" value="1"/>
</dbReference>
<evidence type="ECO:0000256" key="10">
    <source>
        <dbReference type="ARBA" id="ARBA00069139"/>
    </source>
</evidence>
<evidence type="ECO:0000313" key="16">
    <source>
        <dbReference type="Proteomes" id="UP001056384"/>
    </source>
</evidence>
<keyword evidence="4 13" id="KW-0812">Transmembrane</keyword>
<keyword evidence="2" id="KW-0813">Transport</keyword>
<feature type="transmembrane region" description="Helical" evidence="13">
    <location>
        <begin position="180"/>
        <end position="198"/>
    </location>
</feature>
<accession>A0A9Q9AHD0</accession>
<evidence type="ECO:0000256" key="13">
    <source>
        <dbReference type="SAM" id="Phobius"/>
    </source>
</evidence>
<evidence type="ECO:0000256" key="2">
    <source>
        <dbReference type="ARBA" id="ARBA00022448"/>
    </source>
</evidence>
<dbReference type="GO" id="GO:0022857">
    <property type="term" value="F:transmembrane transporter activity"/>
    <property type="evidence" value="ECO:0007669"/>
    <property type="project" value="InterPro"/>
</dbReference>
<reference evidence="15" key="1">
    <citation type="submission" date="2022-06" db="EMBL/GenBank/DDBJ databases">
        <title>Complete genome sequences of two strains of the flax pathogen Septoria linicola.</title>
        <authorList>
            <person name="Lapalu N."/>
            <person name="Simon A."/>
            <person name="Demenou B."/>
            <person name="Paumier D."/>
            <person name="Guillot M.-P."/>
            <person name="Gout L."/>
            <person name="Valade R."/>
        </authorList>
    </citation>
    <scope>NUCLEOTIDE SEQUENCE</scope>
    <source>
        <strain evidence="15">SE15195</strain>
    </source>
</reference>
<keyword evidence="5 13" id="KW-1133">Transmembrane helix</keyword>
<feature type="compositionally biased region" description="Basic and acidic residues" evidence="12">
    <location>
        <begin position="547"/>
        <end position="558"/>
    </location>
</feature>
<protein>
    <recommendedName>
        <fullName evidence="10">Cercosporin MFS transporter CTB4</fullName>
    </recommendedName>
    <alternativeName>
        <fullName evidence="11">Cercosporin toxin biosynthesis cluster protein 4</fullName>
    </alternativeName>
</protein>
<dbReference type="GO" id="GO:0005886">
    <property type="term" value="C:plasma membrane"/>
    <property type="evidence" value="ECO:0007669"/>
    <property type="project" value="UniProtKB-SubCell"/>
</dbReference>
<name>A0A9Q9AHD0_9PEZI</name>
<evidence type="ECO:0000259" key="14">
    <source>
        <dbReference type="PROSITE" id="PS50850"/>
    </source>
</evidence>
<dbReference type="Pfam" id="PF07690">
    <property type="entry name" value="MFS_1"/>
    <property type="match status" value="1"/>
</dbReference>
<dbReference type="OrthoDB" id="6770063at2759"/>
<organism evidence="15 16">
    <name type="scientific">Septoria linicola</name>
    <dbReference type="NCBI Taxonomy" id="215465"/>
    <lineage>
        <taxon>Eukaryota</taxon>
        <taxon>Fungi</taxon>
        <taxon>Dikarya</taxon>
        <taxon>Ascomycota</taxon>
        <taxon>Pezizomycotina</taxon>
        <taxon>Dothideomycetes</taxon>
        <taxon>Dothideomycetidae</taxon>
        <taxon>Mycosphaerellales</taxon>
        <taxon>Mycosphaerellaceae</taxon>
        <taxon>Septoria</taxon>
    </lineage>
</organism>
<dbReference type="FunFam" id="1.20.1250.20:FF:000011">
    <property type="entry name" value="MFS multidrug transporter, putative"/>
    <property type="match status" value="1"/>
</dbReference>
<feature type="domain" description="Major facilitator superfamily (MFS) profile" evidence="14">
    <location>
        <begin position="55"/>
        <end position="483"/>
    </location>
</feature>
<gene>
    <name evidence="15" type="ORF">Slin15195_G010130</name>
</gene>
<dbReference type="CDD" id="cd17323">
    <property type="entry name" value="MFS_Tpo1_MDR_like"/>
    <property type="match status" value="1"/>
</dbReference>
<feature type="transmembrane region" description="Helical" evidence="13">
    <location>
        <begin position="455"/>
        <end position="478"/>
    </location>
</feature>
<dbReference type="InterPro" id="IPR020846">
    <property type="entry name" value="MFS_dom"/>
</dbReference>
<feature type="transmembrane region" description="Helical" evidence="13">
    <location>
        <begin position="286"/>
        <end position="311"/>
    </location>
</feature>
<evidence type="ECO:0000256" key="7">
    <source>
        <dbReference type="ARBA" id="ARBA00038347"/>
    </source>
</evidence>
<comment type="similarity">
    <text evidence="7">Belongs to the major facilitator superfamily. CAR1 family.</text>
</comment>
<feature type="transmembrane region" description="Helical" evidence="13">
    <location>
        <begin position="121"/>
        <end position="141"/>
    </location>
</feature>
<feature type="transmembrane region" description="Helical" evidence="13">
    <location>
        <begin position="85"/>
        <end position="109"/>
    </location>
</feature>
<feature type="transmembrane region" description="Helical" evidence="13">
    <location>
        <begin position="210"/>
        <end position="229"/>
    </location>
</feature>
<feature type="transmembrane region" description="Helical" evidence="13">
    <location>
        <begin position="54"/>
        <end position="73"/>
    </location>
</feature>
<feature type="transmembrane region" description="Helical" evidence="13">
    <location>
        <begin position="323"/>
        <end position="343"/>
    </location>
</feature>
<evidence type="ECO:0000256" key="8">
    <source>
        <dbReference type="ARBA" id="ARBA00038459"/>
    </source>
</evidence>
<evidence type="ECO:0000256" key="5">
    <source>
        <dbReference type="ARBA" id="ARBA00022989"/>
    </source>
</evidence>
<keyword evidence="16" id="KW-1185">Reference proteome</keyword>
<sequence length="558" mass="61604">MESLERVLSRPAAKPYRNTTVNKNEIICLDANGHLAFSEGDIENPKEWSTGRRWYITIVCISLVISATFASSSPSGCLNSISQHFGVSVLASNLVTTLFLLGYCFGPLLWAPLSESYGRRFIFYGTYICYFVFGFLCAFTESFAGLLVGRFLTGTFASAALSNVPGVLADLWPPIERGNAMVTFSMMTFAGPALGPVVSGFLELKKDWRWAFYVLLWLAILTMVPMFTIPETLPSQVLVNKARRIRKAEVPGYENVQAPREAAGDSLSTIFKVTLTRPWIILFDPISFLVAIYLSVVYALLYMLFTIYPIVFQQHRAWNSGVGALPLIGSMVGACIAGAIVFYESTLAKKKMLAGVERTPEDRMPLAMIGGVLFPVTMFWFAWSANYNSVHWAVPTLAGVFLSTAIVLIFVSYLSYLADTYLLYAASAIAANTVCRSAVGAVAPLFTAQMFDTLGVAGAGSLIGGVAILLAPIPFLFWRYGDRLRRRSRFAPTDTLAVIRASLVQEDLDPKQLVSHEEHNSVSPEPKMEDLEKQKSQHSHVGQRPDPYLDDRGLERTE</sequence>
<keyword evidence="6 13" id="KW-0472">Membrane</keyword>
<evidence type="ECO:0000313" key="15">
    <source>
        <dbReference type="EMBL" id="USW47694.1"/>
    </source>
</evidence>
<evidence type="ECO:0000256" key="12">
    <source>
        <dbReference type="SAM" id="MobiDB-lite"/>
    </source>
</evidence>
<keyword evidence="3" id="KW-1003">Cell membrane</keyword>
<evidence type="ECO:0000256" key="9">
    <source>
        <dbReference type="ARBA" id="ARBA00053977"/>
    </source>
</evidence>
<feature type="transmembrane region" description="Helical" evidence="13">
    <location>
        <begin position="389"/>
        <end position="414"/>
    </location>
</feature>
<dbReference type="PANTHER" id="PTHR23502">
    <property type="entry name" value="MAJOR FACILITATOR SUPERFAMILY"/>
    <property type="match status" value="1"/>
</dbReference>
<dbReference type="PROSITE" id="PS50850">
    <property type="entry name" value="MFS"/>
    <property type="match status" value="1"/>
</dbReference>
<comment type="subcellular location">
    <subcellularLocation>
        <location evidence="1">Cell membrane</location>
        <topology evidence="1">Multi-pass membrane protein</topology>
    </subcellularLocation>
</comment>
<dbReference type="Proteomes" id="UP001056384">
    <property type="component" value="Chromosome 1"/>
</dbReference>
<dbReference type="AlphaFoldDB" id="A0A9Q9AHD0"/>
<evidence type="ECO:0000256" key="11">
    <source>
        <dbReference type="ARBA" id="ARBA00077167"/>
    </source>
</evidence>
<comment type="function">
    <text evidence="9">MFS transporter; part of the gene cluster that mediates the biosynthesis of cercosporin, a light-activated, non-host-selective toxin. The perylenequinone chromophore of cercosporin absorbs light energy to attain an electronically-activated triplet state and produces active oxygen species such as the hydroxyl radical, superoxide, hydrogen peroxide or singlet oxygen upon reaction with oxygen molecules. These reactive oxygen species cause damage to various cellular components including lipids, proteins and nucleic acids. Responsible for secretion and accumulation of cercosporin, but does not play any roles in self-protection against the toxicity of cercosporin.</text>
</comment>
<evidence type="ECO:0000256" key="6">
    <source>
        <dbReference type="ARBA" id="ARBA00023136"/>
    </source>
</evidence>
<evidence type="ECO:0000256" key="1">
    <source>
        <dbReference type="ARBA" id="ARBA00004651"/>
    </source>
</evidence>